<keyword evidence="3" id="KW-1185">Reference proteome</keyword>
<name>A0A835AT99_9POAL</name>
<feature type="region of interest" description="Disordered" evidence="1">
    <location>
        <begin position="48"/>
        <end position="107"/>
    </location>
</feature>
<feature type="compositionally biased region" description="Acidic residues" evidence="1">
    <location>
        <begin position="86"/>
        <end position="96"/>
    </location>
</feature>
<evidence type="ECO:0000313" key="3">
    <source>
        <dbReference type="Proteomes" id="UP000636709"/>
    </source>
</evidence>
<evidence type="ECO:0000313" key="2">
    <source>
        <dbReference type="EMBL" id="KAF8667920.1"/>
    </source>
</evidence>
<organism evidence="2 3">
    <name type="scientific">Digitaria exilis</name>
    <dbReference type="NCBI Taxonomy" id="1010633"/>
    <lineage>
        <taxon>Eukaryota</taxon>
        <taxon>Viridiplantae</taxon>
        <taxon>Streptophyta</taxon>
        <taxon>Embryophyta</taxon>
        <taxon>Tracheophyta</taxon>
        <taxon>Spermatophyta</taxon>
        <taxon>Magnoliopsida</taxon>
        <taxon>Liliopsida</taxon>
        <taxon>Poales</taxon>
        <taxon>Poaceae</taxon>
        <taxon>PACMAD clade</taxon>
        <taxon>Panicoideae</taxon>
        <taxon>Panicodae</taxon>
        <taxon>Paniceae</taxon>
        <taxon>Anthephorinae</taxon>
        <taxon>Digitaria</taxon>
    </lineage>
</organism>
<protein>
    <submittedName>
        <fullName evidence="2">Uncharacterized protein</fullName>
    </submittedName>
</protein>
<reference evidence="2" key="1">
    <citation type="submission" date="2020-07" db="EMBL/GenBank/DDBJ databases">
        <title>Genome sequence and genetic diversity analysis of an under-domesticated orphan crop, white fonio (Digitaria exilis).</title>
        <authorList>
            <person name="Bennetzen J.L."/>
            <person name="Chen S."/>
            <person name="Ma X."/>
            <person name="Wang X."/>
            <person name="Yssel A.E.J."/>
            <person name="Chaluvadi S.R."/>
            <person name="Johnson M."/>
            <person name="Gangashetty P."/>
            <person name="Hamidou F."/>
            <person name="Sanogo M.D."/>
            <person name="Zwaenepoel A."/>
            <person name="Wallace J."/>
            <person name="Van De Peer Y."/>
            <person name="Van Deynze A."/>
        </authorList>
    </citation>
    <scope>NUCLEOTIDE SEQUENCE</scope>
    <source>
        <tissue evidence="2">Leaves</tissue>
    </source>
</reference>
<proteinExistence type="predicted"/>
<dbReference type="Proteomes" id="UP000636709">
    <property type="component" value="Unassembled WGS sequence"/>
</dbReference>
<evidence type="ECO:0000256" key="1">
    <source>
        <dbReference type="SAM" id="MobiDB-lite"/>
    </source>
</evidence>
<gene>
    <name evidence="2" type="ORF">HU200_052548</name>
</gene>
<dbReference type="EMBL" id="JACEFO010002292">
    <property type="protein sequence ID" value="KAF8667920.1"/>
    <property type="molecule type" value="Genomic_DNA"/>
</dbReference>
<comment type="caution">
    <text evidence="2">The sequence shown here is derived from an EMBL/GenBank/DDBJ whole genome shotgun (WGS) entry which is preliminary data.</text>
</comment>
<dbReference type="AlphaFoldDB" id="A0A835AT99"/>
<feature type="compositionally biased region" description="Basic and acidic residues" evidence="1">
    <location>
        <begin position="97"/>
        <end position="107"/>
    </location>
</feature>
<accession>A0A835AT99</accession>
<sequence length="107" mass="11213">MGLNRLNGGPTNPRDRPIPRWVLLATAFACRAAGPAVEAAALAGGIGDPLVEQDKYPTTPSLALPPKERRDGAASPDTSLAYPESGGEDAPVEEEEDAKKPISQHDN</sequence>